<reference evidence="2" key="1">
    <citation type="submission" date="2020-10" db="EMBL/GenBank/DDBJ databases">
        <title>Sequencing the genomes of 1000 actinobacteria strains.</title>
        <authorList>
            <person name="Klenk H.-P."/>
        </authorList>
    </citation>
    <scope>NUCLEOTIDE SEQUENCE</scope>
    <source>
        <strain evidence="2">DSM 45354</strain>
    </source>
</reference>
<comment type="caution">
    <text evidence="2">The sequence shown here is derived from an EMBL/GenBank/DDBJ whole genome shotgun (WGS) entry which is preliminary data.</text>
</comment>
<dbReference type="AlphaFoldDB" id="A0A927RJR3"/>
<name>A0A927RJR3_9ACTN</name>
<dbReference type="EMBL" id="JADBEM010000001">
    <property type="protein sequence ID" value="MBE1605928.1"/>
    <property type="molecule type" value="Genomic_DNA"/>
</dbReference>
<protein>
    <submittedName>
        <fullName evidence="2">Uncharacterized protein</fullName>
    </submittedName>
</protein>
<accession>A0A927RJR3</accession>
<sequence>MTRASALHVTIWSPILAVTSAHVLPPSDPASNGPASEGTRHVSVIRPNE</sequence>
<evidence type="ECO:0000256" key="1">
    <source>
        <dbReference type="SAM" id="MobiDB-lite"/>
    </source>
</evidence>
<keyword evidence="3" id="KW-1185">Reference proteome</keyword>
<evidence type="ECO:0000313" key="2">
    <source>
        <dbReference type="EMBL" id="MBE1605928.1"/>
    </source>
</evidence>
<dbReference type="Proteomes" id="UP000638648">
    <property type="component" value="Unassembled WGS sequence"/>
</dbReference>
<feature type="region of interest" description="Disordered" evidence="1">
    <location>
        <begin position="24"/>
        <end position="49"/>
    </location>
</feature>
<gene>
    <name evidence="2" type="ORF">HEB94_002776</name>
</gene>
<organism evidence="2 3">
    <name type="scientific">Actinopolymorpha pittospori</name>
    <dbReference type="NCBI Taxonomy" id="648752"/>
    <lineage>
        <taxon>Bacteria</taxon>
        <taxon>Bacillati</taxon>
        <taxon>Actinomycetota</taxon>
        <taxon>Actinomycetes</taxon>
        <taxon>Propionibacteriales</taxon>
        <taxon>Actinopolymorphaceae</taxon>
        <taxon>Actinopolymorpha</taxon>
    </lineage>
</organism>
<evidence type="ECO:0000313" key="3">
    <source>
        <dbReference type="Proteomes" id="UP000638648"/>
    </source>
</evidence>
<proteinExistence type="predicted"/>